<proteinExistence type="predicted"/>
<dbReference type="AlphaFoldDB" id="A0AAD8A328"/>
<gene>
    <name evidence="2" type="ORF">L9F63_001886</name>
</gene>
<evidence type="ECO:0000313" key="3">
    <source>
        <dbReference type="Proteomes" id="UP001233999"/>
    </source>
</evidence>
<evidence type="ECO:0000313" key="2">
    <source>
        <dbReference type="EMBL" id="KAJ9591532.1"/>
    </source>
</evidence>
<reference evidence="2" key="2">
    <citation type="submission" date="2023-05" db="EMBL/GenBank/DDBJ databases">
        <authorList>
            <person name="Fouks B."/>
        </authorList>
    </citation>
    <scope>NUCLEOTIDE SEQUENCE</scope>
    <source>
        <strain evidence="2">Stay&amp;Tobe</strain>
        <tissue evidence="2">Testes</tissue>
    </source>
</reference>
<organism evidence="2 3">
    <name type="scientific">Diploptera punctata</name>
    <name type="common">Pacific beetle cockroach</name>
    <dbReference type="NCBI Taxonomy" id="6984"/>
    <lineage>
        <taxon>Eukaryota</taxon>
        <taxon>Metazoa</taxon>
        <taxon>Ecdysozoa</taxon>
        <taxon>Arthropoda</taxon>
        <taxon>Hexapoda</taxon>
        <taxon>Insecta</taxon>
        <taxon>Pterygota</taxon>
        <taxon>Neoptera</taxon>
        <taxon>Polyneoptera</taxon>
        <taxon>Dictyoptera</taxon>
        <taxon>Blattodea</taxon>
        <taxon>Blaberoidea</taxon>
        <taxon>Blaberidae</taxon>
        <taxon>Diplopterinae</taxon>
        <taxon>Diploptera</taxon>
    </lineage>
</organism>
<feature type="transmembrane region" description="Helical" evidence="1">
    <location>
        <begin position="42"/>
        <end position="62"/>
    </location>
</feature>
<comment type="caution">
    <text evidence="2">The sequence shown here is derived from an EMBL/GenBank/DDBJ whole genome shotgun (WGS) entry which is preliminary data.</text>
</comment>
<feature type="transmembrane region" description="Helical" evidence="1">
    <location>
        <begin position="6"/>
        <end position="30"/>
    </location>
</feature>
<dbReference type="Proteomes" id="UP001233999">
    <property type="component" value="Unassembled WGS sequence"/>
</dbReference>
<dbReference type="EMBL" id="JASPKZ010003864">
    <property type="protein sequence ID" value="KAJ9591532.1"/>
    <property type="molecule type" value="Genomic_DNA"/>
</dbReference>
<name>A0AAD8A328_DIPPU</name>
<keyword evidence="1" id="KW-0812">Transmembrane</keyword>
<evidence type="ECO:0000256" key="1">
    <source>
        <dbReference type="SAM" id="Phobius"/>
    </source>
</evidence>
<accession>A0AAD8A328</accession>
<feature type="non-terminal residue" evidence="2">
    <location>
        <position position="1"/>
    </location>
</feature>
<keyword evidence="1" id="KW-0472">Membrane</keyword>
<protein>
    <submittedName>
        <fullName evidence="2">Uncharacterized protein</fullName>
    </submittedName>
</protein>
<keyword evidence="1" id="KW-1133">Transmembrane helix</keyword>
<sequence>FILMISILLAVCTFLYIYIIGINTFILLTFVHYHVLIITFRLVVKVCTFSYIYIIGSLYIFVHCMCYRWRLCIYVICSLSRFDYHLWRFYF</sequence>
<reference evidence="2" key="1">
    <citation type="journal article" date="2023" name="IScience">
        <title>Live-bearing cockroach genome reveals convergent evolutionary mechanisms linked to viviparity in insects and beyond.</title>
        <authorList>
            <person name="Fouks B."/>
            <person name="Harrison M.C."/>
            <person name="Mikhailova A.A."/>
            <person name="Marchal E."/>
            <person name="English S."/>
            <person name="Carruthers M."/>
            <person name="Jennings E.C."/>
            <person name="Chiamaka E.L."/>
            <person name="Frigard R.A."/>
            <person name="Pippel M."/>
            <person name="Attardo G.M."/>
            <person name="Benoit J.B."/>
            <person name="Bornberg-Bauer E."/>
            <person name="Tobe S.S."/>
        </authorList>
    </citation>
    <scope>NUCLEOTIDE SEQUENCE</scope>
    <source>
        <strain evidence="2">Stay&amp;Tobe</strain>
    </source>
</reference>
<keyword evidence="3" id="KW-1185">Reference proteome</keyword>
<feature type="non-terminal residue" evidence="2">
    <location>
        <position position="91"/>
    </location>
</feature>